<protein>
    <recommendedName>
        <fullName evidence="2">YprB ribonuclease H-like domain-containing protein</fullName>
    </recommendedName>
</protein>
<keyword evidence="4" id="KW-1185">Reference proteome</keyword>
<reference evidence="3" key="1">
    <citation type="submission" date="2021-02" db="EMBL/GenBank/DDBJ databases">
        <authorList>
            <person name="Dougan E. K."/>
            <person name="Rhodes N."/>
            <person name="Thang M."/>
            <person name="Chan C."/>
        </authorList>
    </citation>
    <scope>NUCLEOTIDE SEQUENCE</scope>
</reference>
<evidence type="ECO:0000313" key="4">
    <source>
        <dbReference type="Proteomes" id="UP000649617"/>
    </source>
</evidence>
<dbReference type="Proteomes" id="UP000649617">
    <property type="component" value="Unassembled WGS sequence"/>
</dbReference>
<feature type="coiled-coil region" evidence="1">
    <location>
        <begin position="89"/>
        <end position="123"/>
    </location>
</feature>
<dbReference type="SUPFAM" id="SSF53098">
    <property type="entry name" value="Ribonuclease H-like"/>
    <property type="match status" value="1"/>
</dbReference>
<gene>
    <name evidence="3" type="ORF">SPIL2461_LOCUS815</name>
</gene>
<dbReference type="InterPro" id="IPR012337">
    <property type="entry name" value="RNaseH-like_sf"/>
</dbReference>
<proteinExistence type="predicted"/>
<keyword evidence="1" id="KW-0175">Coiled coil</keyword>
<dbReference type="AlphaFoldDB" id="A0A812ITA7"/>
<name>A0A812ITA7_SYMPI</name>
<dbReference type="Pfam" id="PF13482">
    <property type="entry name" value="RNase_H_2"/>
    <property type="match status" value="1"/>
</dbReference>
<comment type="caution">
    <text evidence="3">The sequence shown here is derived from an EMBL/GenBank/DDBJ whole genome shotgun (WGS) entry which is preliminary data.</text>
</comment>
<dbReference type="OrthoDB" id="448561at2759"/>
<evidence type="ECO:0000256" key="1">
    <source>
        <dbReference type="SAM" id="Coils"/>
    </source>
</evidence>
<evidence type="ECO:0000313" key="3">
    <source>
        <dbReference type="EMBL" id="CAE7173669.1"/>
    </source>
</evidence>
<organism evidence="3 4">
    <name type="scientific">Symbiodinium pilosum</name>
    <name type="common">Dinoflagellate</name>
    <dbReference type="NCBI Taxonomy" id="2952"/>
    <lineage>
        <taxon>Eukaryota</taxon>
        <taxon>Sar</taxon>
        <taxon>Alveolata</taxon>
        <taxon>Dinophyceae</taxon>
        <taxon>Suessiales</taxon>
        <taxon>Symbiodiniaceae</taxon>
        <taxon>Symbiodinium</taxon>
    </lineage>
</organism>
<accession>A0A812ITA7</accession>
<evidence type="ECO:0000259" key="2">
    <source>
        <dbReference type="Pfam" id="PF13482"/>
    </source>
</evidence>
<sequence>MTGSREEAKAHAELAWDAALGRTAGSGGSGSSVALAVARLQDPMMRHLYQEVNELEARVALHSERQVRECRMAARCEADIMKAQAAPEIEAAHNELQSLQARLAEQEQSLKRSSRRFSDMQRQLKKCSLPHEQERLADEREHEASCEAIRESEATLQEQQETDRDLLDIELKQSAMAWMDKLRKEFPEDSRCANLQDGLEKLLALRGSRVEEKLLTWFRAQGSRWTVLDLSKAVSELRIAGKSAGNRWHQACADKTLEGLKAADVNVIYQAPVFDARLGFFGIVDFLIRGEDGDYAIWDTKLATHPTAYHVAQLIGYAVALESMLAPTGGVRVTKVGLVLGEDAAEQGVVKEISIAELKRPFFESWWAFRDFCNTFRPDLPPDPADEPKASLGRWAPAAEEMLTMRDDLALVASMTRAQRAALKLAGYKTMTSISQMPPSALASVSAVSRIKLHTLERLVLQARLQCQTRDNTHVAPASVILPNAARVLAALPADDSGDIFIDLESLPWNKPPAAAEYLIGICTRDGAYHSWWSHTRDEELENTGHVLNFIFDRLQQFPNMHAYCYGHYERSALSRLAAGLPEDFKQMADELIKTVLIDLYPILKGSFVLGLPGYGLKQVERLFRTGEQRTSRTSDVAAAEESMIAYMRWLDNPDGSCVATSSTLRQIEEYNCEDCKSTQRLLAWSSAALYMTAPRKMRRCAS</sequence>
<feature type="domain" description="YprB ribonuclease H-like" evidence="2">
    <location>
        <begin position="500"/>
        <end position="685"/>
    </location>
</feature>
<dbReference type="NCBIfam" id="TIGR03491">
    <property type="entry name" value="TM0106 family RecB-like putative nuclease"/>
    <property type="match status" value="1"/>
</dbReference>
<dbReference type="InterPro" id="IPR038720">
    <property type="entry name" value="YprB_RNase_H-like_dom"/>
</dbReference>
<dbReference type="EMBL" id="CAJNIZ010000736">
    <property type="protein sequence ID" value="CAE7173669.1"/>
    <property type="molecule type" value="Genomic_DNA"/>
</dbReference>
<dbReference type="InterPro" id="IPR019993">
    <property type="entry name" value="RecB_nuclease_TM0106_put"/>
</dbReference>